<proteinExistence type="predicted"/>
<organism evidence="1">
    <name type="scientific">Gongylonema pulchrum</name>
    <dbReference type="NCBI Taxonomy" id="637853"/>
    <lineage>
        <taxon>Eukaryota</taxon>
        <taxon>Metazoa</taxon>
        <taxon>Ecdysozoa</taxon>
        <taxon>Nematoda</taxon>
        <taxon>Chromadorea</taxon>
        <taxon>Rhabditida</taxon>
        <taxon>Spirurina</taxon>
        <taxon>Spiruromorpha</taxon>
        <taxon>Spiruroidea</taxon>
        <taxon>Gongylonematidae</taxon>
        <taxon>Gongylonema</taxon>
    </lineage>
</organism>
<protein>
    <submittedName>
        <fullName evidence="1">Myosin motor domain-containing protein</fullName>
    </submittedName>
</protein>
<dbReference type="AlphaFoldDB" id="A0A183ENX7"/>
<evidence type="ECO:0000313" key="1">
    <source>
        <dbReference type="WBParaSite" id="GPUH_0002269501-mRNA-1"/>
    </source>
</evidence>
<name>A0A183ENX7_9BILA</name>
<sequence>LFYVASHASVNAAARNNANGAKNVPSQSVQSKFPKSDIEKLAQCGCSNDTLLETDIEQFCDRMKVFGGIKYLNALCMLKRVRYFKTARILLEQ</sequence>
<reference evidence="1" key="1">
    <citation type="submission" date="2016-06" db="UniProtKB">
        <authorList>
            <consortium name="WormBaseParasite"/>
        </authorList>
    </citation>
    <scope>IDENTIFICATION</scope>
</reference>
<accession>A0A183ENX7</accession>
<dbReference type="WBParaSite" id="GPUH_0002269501-mRNA-1">
    <property type="protein sequence ID" value="GPUH_0002269501-mRNA-1"/>
    <property type="gene ID" value="GPUH_0002269501"/>
</dbReference>